<dbReference type="Proteomes" id="UP000009172">
    <property type="component" value="Unassembled WGS sequence"/>
</dbReference>
<evidence type="ECO:0000313" key="3">
    <source>
        <dbReference type="Proteomes" id="UP000009172"/>
    </source>
</evidence>
<dbReference type="EMBL" id="GG698484">
    <property type="protein sequence ID" value="EGD94659.1"/>
    <property type="molecule type" value="Genomic_DNA"/>
</dbReference>
<evidence type="ECO:0000256" key="1">
    <source>
        <dbReference type="SAM" id="MobiDB-lite"/>
    </source>
</evidence>
<dbReference type="OrthoDB" id="10543471at2759"/>
<evidence type="ECO:0000313" key="2">
    <source>
        <dbReference type="EMBL" id="EGD94659.1"/>
    </source>
</evidence>
<sequence length="80" mass="8877">MAPSEKTAKPTSELSGSPALTHLTSNSSGSDSKPQIMSKEERHQEELVEFLKKAGHWDGDLNIPYDTDDDIKYEKGEKIT</sequence>
<feature type="region of interest" description="Disordered" evidence="1">
    <location>
        <begin position="59"/>
        <end position="80"/>
    </location>
</feature>
<feature type="compositionally biased region" description="Basic and acidic residues" evidence="1">
    <location>
        <begin position="70"/>
        <end position="80"/>
    </location>
</feature>
<accession>F2RTL0</accession>
<reference evidence="3" key="1">
    <citation type="journal article" date="2012" name="MBio">
        <title>Comparative genome analysis of Trichophyton rubrum and related dermatophytes reveals candidate genes involved in infection.</title>
        <authorList>
            <person name="Martinez D.A."/>
            <person name="Oliver B.G."/>
            <person name="Graeser Y."/>
            <person name="Goldberg J.M."/>
            <person name="Li W."/>
            <person name="Martinez-Rossi N.M."/>
            <person name="Monod M."/>
            <person name="Shelest E."/>
            <person name="Barton R.C."/>
            <person name="Birch E."/>
            <person name="Brakhage A.A."/>
            <person name="Chen Z."/>
            <person name="Gurr S.J."/>
            <person name="Heiman D."/>
            <person name="Heitman J."/>
            <person name="Kosti I."/>
            <person name="Rossi A."/>
            <person name="Saif S."/>
            <person name="Samalova M."/>
            <person name="Saunders C.W."/>
            <person name="Shea T."/>
            <person name="Summerbell R.C."/>
            <person name="Xu J."/>
            <person name="Young S."/>
            <person name="Zeng Q."/>
            <person name="Birren B.W."/>
            <person name="Cuomo C.A."/>
            <person name="White T.C."/>
        </authorList>
    </citation>
    <scope>NUCLEOTIDE SEQUENCE [LARGE SCALE GENOMIC DNA]</scope>
    <source>
        <strain evidence="3">CBS 112818</strain>
    </source>
</reference>
<feature type="compositionally biased region" description="Polar residues" evidence="1">
    <location>
        <begin position="22"/>
        <end position="35"/>
    </location>
</feature>
<gene>
    <name evidence="2" type="ORF">TESG_02167</name>
</gene>
<dbReference type="AlphaFoldDB" id="F2RTL0"/>
<name>F2RTL0_TRIT1</name>
<dbReference type="HOGENOM" id="CLU_178658_0_0_1"/>
<feature type="region of interest" description="Disordered" evidence="1">
    <location>
        <begin position="1"/>
        <end position="43"/>
    </location>
</feature>
<keyword evidence="3" id="KW-1185">Reference proteome</keyword>
<organism evidence="2 3">
    <name type="scientific">Trichophyton tonsurans (strain CBS 112818)</name>
    <name type="common">Scalp ringworm fungus</name>
    <dbReference type="NCBI Taxonomy" id="647933"/>
    <lineage>
        <taxon>Eukaryota</taxon>
        <taxon>Fungi</taxon>
        <taxon>Dikarya</taxon>
        <taxon>Ascomycota</taxon>
        <taxon>Pezizomycotina</taxon>
        <taxon>Eurotiomycetes</taxon>
        <taxon>Eurotiomycetidae</taxon>
        <taxon>Onygenales</taxon>
        <taxon>Arthrodermataceae</taxon>
        <taxon>Trichophyton</taxon>
    </lineage>
</organism>
<protein>
    <submittedName>
        <fullName evidence="2">Uncharacterized protein</fullName>
    </submittedName>
</protein>
<proteinExistence type="predicted"/>